<proteinExistence type="predicted"/>
<dbReference type="InterPro" id="IPR035242">
    <property type="entry name" value="DUF5329"/>
</dbReference>
<accession>A0A2S9YQK0</accession>
<dbReference type="Proteomes" id="UP000238823">
    <property type="component" value="Unassembled WGS sequence"/>
</dbReference>
<dbReference type="Pfam" id="PF17263">
    <property type="entry name" value="DUF5329"/>
    <property type="match status" value="1"/>
</dbReference>
<gene>
    <name evidence="2" type="ORF">ENSA7_30520</name>
</gene>
<dbReference type="EMBL" id="PVNL01000057">
    <property type="protein sequence ID" value="PRQ07342.1"/>
    <property type="molecule type" value="Genomic_DNA"/>
</dbReference>
<evidence type="ECO:0000256" key="1">
    <source>
        <dbReference type="SAM" id="MobiDB-lite"/>
    </source>
</evidence>
<evidence type="ECO:0000313" key="2">
    <source>
        <dbReference type="EMBL" id="PRQ07342.1"/>
    </source>
</evidence>
<organism evidence="2 3">
    <name type="scientific">Enhygromyxa salina</name>
    <dbReference type="NCBI Taxonomy" id="215803"/>
    <lineage>
        <taxon>Bacteria</taxon>
        <taxon>Pseudomonadati</taxon>
        <taxon>Myxococcota</taxon>
        <taxon>Polyangia</taxon>
        <taxon>Nannocystales</taxon>
        <taxon>Nannocystaceae</taxon>
        <taxon>Enhygromyxa</taxon>
    </lineage>
</organism>
<name>A0A2S9YQK0_9BACT</name>
<feature type="compositionally biased region" description="Pro residues" evidence="1">
    <location>
        <begin position="50"/>
        <end position="60"/>
    </location>
</feature>
<sequence length="184" mass="19627">MSHAAGLGAAAGRATLAFVQLPRTQVLAPLLVVALACHEEPSPIRHEPMRPPAASVPPAAPSVSAASDDPAAAEPPAPVAERPPADPAITKAIDLIGGSGLRFIDQADDDDSKPSEYTAEQFASMLRTKWDWIGYDIAELDTWLEEIGSRSFKTNLPYQVVLTDGTHVELRGWLDQRLAASDEP</sequence>
<feature type="compositionally biased region" description="Low complexity" evidence="1">
    <location>
        <begin position="61"/>
        <end position="72"/>
    </location>
</feature>
<protein>
    <submittedName>
        <fullName evidence="2">Uncharacterized protein</fullName>
    </submittedName>
</protein>
<reference evidence="2 3" key="1">
    <citation type="submission" date="2018-03" db="EMBL/GenBank/DDBJ databases">
        <title>Draft Genome Sequences of the Obligatory Marine Myxobacteria Enhygromyxa salina SWB007.</title>
        <authorList>
            <person name="Poehlein A."/>
            <person name="Moghaddam J.A."/>
            <person name="Harms H."/>
            <person name="Alanjari M."/>
            <person name="Koenig G.M."/>
            <person name="Daniel R."/>
            <person name="Schaeberle T.F."/>
        </authorList>
    </citation>
    <scope>NUCLEOTIDE SEQUENCE [LARGE SCALE GENOMIC DNA]</scope>
    <source>
        <strain evidence="2 3">SWB007</strain>
    </source>
</reference>
<comment type="caution">
    <text evidence="2">The sequence shown here is derived from an EMBL/GenBank/DDBJ whole genome shotgun (WGS) entry which is preliminary data.</text>
</comment>
<evidence type="ECO:0000313" key="3">
    <source>
        <dbReference type="Proteomes" id="UP000238823"/>
    </source>
</evidence>
<dbReference type="AlphaFoldDB" id="A0A2S9YQK0"/>
<feature type="region of interest" description="Disordered" evidence="1">
    <location>
        <begin position="44"/>
        <end position="87"/>
    </location>
</feature>